<gene>
    <name evidence="1" type="ORF">AZH43_14795</name>
</gene>
<protein>
    <submittedName>
        <fullName evidence="1">Uncharacterized protein</fullName>
    </submittedName>
</protein>
<name>A0A151Y014_9GAMM</name>
<comment type="caution">
    <text evidence="1">The sequence shown here is derived from an EMBL/GenBank/DDBJ whole genome shotgun (WGS) entry which is preliminary data.</text>
</comment>
<dbReference type="STRING" id="1806892.AZH43_14795"/>
<accession>A0A151Y014</accession>
<reference evidence="1 2" key="1">
    <citation type="submission" date="2016-03" db="EMBL/GenBank/DDBJ databases">
        <title>Acinetobacter genomospecies 28 strain ANC 4149.</title>
        <authorList>
            <person name="Radolfova-Krizova L."/>
            <person name="Nemec A."/>
        </authorList>
    </citation>
    <scope>NUCLEOTIDE SEQUENCE [LARGE SCALE GENOMIC DNA]</scope>
    <source>
        <strain evidence="1 2">ANC 4149</strain>
    </source>
</reference>
<organism evidence="1 2">
    <name type="scientific">Acinetobacter pragensis</name>
    <dbReference type="NCBI Taxonomy" id="1806892"/>
    <lineage>
        <taxon>Bacteria</taxon>
        <taxon>Pseudomonadati</taxon>
        <taxon>Pseudomonadota</taxon>
        <taxon>Gammaproteobacteria</taxon>
        <taxon>Moraxellales</taxon>
        <taxon>Moraxellaceae</taxon>
        <taxon>Acinetobacter</taxon>
    </lineage>
</organism>
<evidence type="ECO:0000313" key="2">
    <source>
        <dbReference type="Proteomes" id="UP000076276"/>
    </source>
</evidence>
<proteinExistence type="predicted"/>
<dbReference type="Proteomes" id="UP000076276">
    <property type="component" value="Unassembled WGS sequence"/>
</dbReference>
<sequence length="105" mass="12209">MICTGIHNVSVTFLKAISFIFRFKLLNSSQNLNLKIDFLTSDLPSLESLVFYFLQRYFYTADNKLNSAFSIQHSAFSIQHSAFSIQHQNTLTQKIHIFCIILWLD</sequence>
<dbReference type="EMBL" id="LUAW01000027">
    <property type="protein sequence ID" value="KYQ71375.1"/>
    <property type="molecule type" value="Genomic_DNA"/>
</dbReference>
<evidence type="ECO:0000313" key="1">
    <source>
        <dbReference type="EMBL" id="KYQ71375.1"/>
    </source>
</evidence>
<keyword evidence="2" id="KW-1185">Reference proteome</keyword>
<dbReference type="AlphaFoldDB" id="A0A151Y014"/>